<evidence type="ECO:0000256" key="16">
    <source>
        <dbReference type="PIRSR" id="PIRSR028762-1"/>
    </source>
</evidence>
<dbReference type="PROSITE" id="PS51562">
    <property type="entry name" value="RNA_CAP0_MT"/>
    <property type="match status" value="1"/>
</dbReference>
<name>A0A0D7BC43_9AGAR</name>
<evidence type="ECO:0000256" key="17">
    <source>
        <dbReference type="PIRSR" id="PIRSR028762-2"/>
    </source>
</evidence>
<dbReference type="InterPro" id="IPR016899">
    <property type="entry name" value="mRNA_G-N7_MeTrfase_euk"/>
</dbReference>
<feature type="site" description="mRNA cap binding" evidence="17">
    <location>
        <position position="226"/>
    </location>
</feature>
<dbReference type="Pfam" id="PF03291">
    <property type="entry name" value="mRNA_G-N7_MeTrfase"/>
    <property type="match status" value="1"/>
</dbReference>
<dbReference type="GO" id="GO:0005634">
    <property type="term" value="C:nucleus"/>
    <property type="evidence" value="ECO:0007669"/>
    <property type="project" value="UniProtKB-SubCell"/>
</dbReference>
<dbReference type="InterPro" id="IPR029063">
    <property type="entry name" value="SAM-dependent_MTases_sf"/>
</dbReference>
<dbReference type="Gene3D" id="3.40.50.150">
    <property type="entry name" value="Vaccinia Virus protein VP39"/>
    <property type="match status" value="1"/>
</dbReference>
<dbReference type="GO" id="GO:0003723">
    <property type="term" value="F:RNA binding"/>
    <property type="evidence" value="ECO:0007669"/>
    <property type="project" value="UniProtKB-KW"/>
</dbReference>
<dbReference type="PIRSF" id="PIRSF028762">
    <property type="entry name" value="ABD1"/>
    <property type="match status" value="1"/>
</dbReference>
<dbReference type="EMBL" id="KN880519">
    <property type="protein sequence ID" value="KIY67719.1"/>
    <property type="molecule type" value="Genomic_DNA"/>
</dbReference>
<feature type="binding site" evidence="16">
    <location>
        <position position="108"/>
    </location>
    <ligand>
        <name>S-adenosyl-L-methionine</name>
        <dbReference type="ChEBI" id="CHEBI:59789"/>
    </ligand>
</feature>
<evidence type="ECO:0000256" key="4">
    <source>
        <dbReference type="ARBA" id="ARBA00022603"/>
    </source>
</evidence>
<feature type="site" description="mRNA cap binding" evidence="17">
    <location>
        <position position="313"/>
    </location>
</feature>
<gene>
    <name evidence="20" type="ORF">CYLTODRAFT_352623</name>
</gene>
<evidence type="ECO:0000313" key="21">
    <source>
        <dbReference type="Proteomes" id="UP000054007"/>
    </source>
</evidence>
<evidence type="ECO:0000256" key="14">
    <source>
        <dbReference type="ARBA" id="ARBA00049739"/>
    </source>
</evidence>
<keyword evidence="5 15" id="KW-0507">mRNA processing</keyword>
<dbReference type="SUPFAM" id="SSF53335">
    <property type="entry name" value="S-adenosyl-L-methionine-dependent methyltransferases"/>
    <property type="match status" value="1"/>
</dbReference>
<evidence type="ECO:0000256" key="10">
    <source>
        <dbReference type="ARBA" id="ARBA00023242"/>
    </source>
</evidence>
<evidence type="ECO:0000256" key="5">
    <source>
        <dbReference type="ARBA" id="ARBA00022664"/>
    </source>
</evidence>
<feature type="site" description="mRNA cap binding" evidence="17">
    <location>
        <position position="179"/>
    </location>
</feature>
<accession>A0A0D7BC43</accession>
<evidence type="ECO:0000256" key="6">
    <source>
        <dbReference type="ARBA" id="ARBA00022679"/>
    </source>
</evidence>
<keyword evidence="6 15" id="KW-0808">Transferase</keyword>
<feature type="site" description="mRNA cap binding" evidence="17">
    <location>
        <position position="380"/>
    </location>
</feature>
<evidence type="ECO:0000256" key="8">
    <source>
        <dbReference type="ARBA" id="ARBA00022884"/>
    </source>
</evidence>
<evidence type="ECO:0000259" key="19">
    <source>
        <dbReference type="PROSITE" id="PS51562"/>
    </source>
</evidence>
<organism evidence="20 21">
    <name type="scientific">Cylindrobasidium torrendii FP15055 ss-10</name>
    <dbReference type="NCBI Taxonomy" id="1314674"/>
    <lineage>
        <taxon>Eukaryota</taxon>
        <taxon>Fungi</taxon>
        <taxon>Dikarya</taxon>
        <taxon>Basidiomycota</taxon>
        <taxon>Agaricomycotina</taxon>
        <taxon>Agaricomycetes</taxon>
        <taxon>Agaricomycetidae</taxon>
        <taxon>Agaricales</taxon>
        <taxon>Marasmiineae</taxon>
        <taxon>Physalacriaceae</taxon>
        <taxon>Cylindrobasidium</taxon>
    </lineage>
</organism>
<evidence type="ECO:0000256" key="1">
    <source>
        <dbReference type="ARBA" id="ARBA00003378"/>
    </source>
</evidence>
<dbReference type="EC" id="2.1.1.56" evidence="3 15"/>
<keyword evidence="21" id="KW-1185">Reference proteome</keyword>
<feature type="region of interest" description="Disordered" evidence="18">
    <location>
        <begin position="1"/>
        <end position="23"/>
    </location>
</feature>
<feature type="binding site" evidence="17">
    <location>
        <begin position="104"/>
        <end position="105"/>
    </location>
    <ligand>
        <name>mRNA</name>
        <dbReference type="ChEBI" id="CHEBI:33699"/>
    </ligand>
</feature>
<evidence type="ECO:0000256" key="2">
    <source>
        <dbReference type="ARBA" id="ARBA00004123"/>
    </source>
</evidence>
<feature type="site" description="mRNA cap binding" evidence="17">
    <location>
        <position position="148"/>
    </location>
</feature>
<feature type="site" description="mRNA cap binding" evidence="17">
    <location>
        <position position="154"/>
    </location>
</feature>
<keyword evidence="9 15" id="KW-0506">mRNA capping</keyword>
<feature type="binding site" evidence="16">
    <location>
        <position position="167"/>
    </location>
    <ligand>
        <name>S-adenosyl-L-methionine</name>
        <dbReference type="ChEBI" id="CHEBI:59789"/>
    </ligand>
</feature>
<comment type="function">
    <text evidence="1">Responsible for methylating the 5'-cap structure of mRNAs.</text>
</comment>
<comment type="catalytic activity">
    <reaction evidence="13">
        <text>a 5'-end (5'-triphosphoguanosine)-ribonucleoside in mRNA + S-adenosyl-L-methionine = a 5'-end (N(7)-methyl 5'-triphosphoguanosine)-ribonucleoside in mRNA + S-adenosyl-L-homocysteine</text>
        <dbReference type="Rhea" id="RHEA:67008"/>
        <dbReference type="Rhea" id="RHEA-COMP:17166"/>
        <dbReference type="Rhea" id="RHEA-COMP:17167"/>
        <dbReference type="ChEBI" id="CHEBI:57856"/>
        <dbReference type="ChEBI" id="CHEBI:59789"/>
        <dbReference type="ChEBI" id="CHEBI:156461"/>
        <dbReference type="ChEBI" id="CHEBI:167617"/>
        <dbReference type="EC" id="2.1.1.56"/>
    </reaction>
</comment>
<evidence type="ECO:0000256" key="13">
    <source>
        <dbReference type="ARBA" id="ARBA00044712"/>
    </source>
</evidence>
<dbReference type="InterPro" id="IPR039753">
    <property type="entry name" value="RG7MT1"/>
</dbReference>
<evidence type="ECO:0000256" key="12">
    <source>
        <dbReference type="ARBA" id="ARBA00033387"/>
    </source>
</evidence>
<evidence type="ECO:0000256" key="18">
    <source>
        <dbReference type="SAM" id="MobiDB-lite"/>
    </source>
</evidence>
<dbReference type="GO" id="GO:0004482">
    <property type="term" value="F:mRNA 5'-cap (guanine-N7-)-methyltransferase activity"/>
    <property type="evidence" value="ECO:0007669"/>
    <property type="project" value="UniProtKB-EC"/>
</dbReference>
<proteinExistence type="inferred from homology"/>
<protein>
    <recommendedName>
        <fullName evidence="14 15">mRNA cap guanine-N(7) methyltransferase</fullName>
        <ecNumber evidence="3 15">2.1.1.56</ecNumber>
    </recommendedName>
    <alternativeName>
        <fullName evidence="11 15">mRNA (guanine-N(7))-methyltransferase</fullName>
    </alternativeName>
    <alternativeName>
        <fullName evidence="12 15">mRNA cap methyltransferase</fullName>
    </alternativeName>
</protein>
<keyword evidence="4 15" id="KW-0489">Methyltransferase</keyword>
<comment type="subcellular location">
    <subcellularLocation>
        <location evidence="2 15">Nucleus</location>
    </subcellularLocation>
</comment>
<reference evidence="20 21" key="1">
    <citation type="journal article" date="2015" name="Fungal Genet. Biol.">
        <title>Evolution of novel wood decay mechanisms in Agaricales revealed by the genome sequences of Fistulina hepatica and Cylindrobasidium torrendii.</title>
        <authorList>
            <person name="Floudas D."/>
            <person name="Held B.W."/>
            <person name="Riley R."/>
            <person name="Nagy L.G."/>
            <person name="Koehler G."/>
            <person name="Ransdell A.S."/>
            <person name="Younus H."/>
            <person name="Chow J."/>
            <person name="Chiniquy J."/>
            <person name="Lipzen A."/>
            <person name="Tritt A."/>
            <person name="Sun H."/>
            <person name="Haridas S."/>
            <person name="LaButti K."/>
            <person name="Ohm R.A."/>
            <person name="Kues U."/>
            <person name="Blanchette R.A."/>
            <person name="Grigoriev I.V."/>
            <person name="Minto R.E."/>
            <person name="Hibbett D.S."/>
        </authorList>
    </citation>
    <scope>NUCLEOTIDE SEQUENCE [LARGE SCALE GENOMIC DNA]</scope>
    <source>
        <strain evidence="20 21">FP15055 ss-10</strain>
    </source>
</reference>
<feature type="binding site" evidence="16">
    <location>
        <position position="222"/>
    </location>
    <ligand>
        <name>S-adenosyl-L-methionine</name>
        <dbReference type="ChEBI" id="CHEBI:59789"/>
    </ligand>
</feature>
<keyword evidence="8 15" id="KW-0694">RNA-binding</keyword>
<dbReference type="CDD" id="cd02440">
    <property type="entry name" value="AdoMet_MTases"/>
    <property type="match status" value="1"/>
</dbReference>
<feature type="binding site" evidence="16">
    <location>
        <position position="196"/>
    </location>
    <ligand>
        <name>S-adenosyl-L-methionine</name>
        <dbReference type="ChEBI" id="CHEBI:59789"/>
    </ligand>
</feature>
<evidence type="ECO:0000256" key="15">
    <source>
        <dbReference type="PIRNR" id="PIRNR028762"/>
    </source>
</evidence>
<evidence type="ECO:0000313" key="20">
    <source>
        <dbReference type="EMBL" id="KIY67719.1"/>
    </source>
</evidence>
<evidence type="ECO:0000256" key="3">
    <source>
        <dbReference type="ARBA" id="ARBA00011926"/>
    </source>
</evidence>
<keyword evidence="7 15" id="KW-0949">S-adenosyl-L-methionine</keyword>
<dbReference type="STRING" id="1314674.A0A0D7BC43"/>
<feature type="binding site" evidence="16">
    <location>
        <position position="145"/>
    </location>
    <ligand>
        <name>S-adenosyl-L-methionine</name>
        <dbReference type="ChEBI" id="CHEBI:59789"/>
    </ligand>
</feature>
<evidence type="ECO:0000256" key="11">
    <source>
        <dbReference type="ARBA" id="ARBA00032772"/>
    </source>
</evidence>
<feature type="domain" description="MRNA cap 0 methyltransferase" evidence="19">
    <location>
        <begin position="95"/>
        <end position="388"/>
    </location>
</feature>
<feature type="region of interest" description="Disordered" evidence="18">
    <location>
        <begin position="48"/>
        <end position="69"/>
    </location>
</feature>
<sequence>MAPPPPPPPKTLPYNPKKRLTPATTVLKPLSQAEIAMYKTWVGTGTMKLQKRKREASPDTESAPPAKKRLTRDAVAVVDHYNSRPDVGVLQRQDSPIIGLKNFNNWIKSVLIQRYAYPALIGESIAKGARTRRDRKLFGRVLDIGCGKGGDINKWTKAKIADYVGVDIAAVSVNQARQRWEGMRVNRFNARFAPLDCYEYPLSHALDERYLRAPPIDVVSMQFCMHYAFDSEKRARRMLENVSEYLRPGGAFIGTIPNAESLLDRLDELPDDAQDLEFGNDVYKIKFDERQHEGLYGHKYSFFLQDAVDDVPEYLVHWTPFVKLAEEYGLRLVYRSEFHSVYQEFQEEKEFADLLVRMKVINAEGESAMDEDQWEAANIYIAFAFEKIS</sequence>
<feature type="binding site" evidence="16">
    <location>
        <position position="227"/>
    </location>
    <ligand>
        <name>S-adenosyl-L-methionine</name>
        <dbReference type="ChEBI" id="CHEBI:59789"/>
    </ligand>
</feature>
<dbReference type="PANTHER" id="PTHR12189:SF2">
    <property type="entry name" value="MRNA CAP GUANINE-N7 METHYLTRANSFERASE"/>
    <property type="match status" value="1"/>
</dbReference>
<dbReference type="Proteomes" id="UP000054007">
    <property type="component" value="Unassembled WGS sequence"/>
</dbReference>
<dbReference type="AlphaFoldDB" id="A0A0D7BC43"/>
<evidence type="ECO:0000256" key="7">
    <source>
        <dbReference type="ARBA" id="ARBA00022691"/>
    </source>
</evidence>
<comment type="similarity">
    <text evidence="15">Belongs to the class I-like SAM-binding methyltransferase superfamily. mRNA cap 0 methyltransferase family.</text>
</comment>
<dbReference type="PANTHER" id="PTHR12189">
    <property type="entry name" value="MRNA GUANINE-7- METHYLTRANSFERASE"/>
    <property type="match status" value="1"/>
</dbReference>
<dbReference type="InterPro" id="IPR004971">
    <property type="entry name" value="mRNA_G-N7_MeTrfase_dom"/>
</dbReference>
<dbReference type="OrthoDB" id="10248867at2759"/>
<feature type="compositionally biased region" description="Pro residues" evidence="18">
    <location>
        <begin position="1"/>
        <end position="11"/>
    </location>
</feature>
<keyword evidence="10 15" id="KW-0539">Nucleus</keyword>
<evidence type="ECO:0000256" key="9">
    <source>
        <dbReference type="ARBA" id="ARBA00023042"/>
    </source>
</evidence>